<dbReference type="PANTHER" id="PTHR11652">
    <property type="entry name" value="30S RIBOSOMAL PROTEIN S12 FAMILY MEMBER"/>
    <property type="match status" value="1"/>
</dbReference>
<dbReference type="RefSeq" id="XP_016757583.1">
    <property type="nucleotide sequence ID" value="XM_016910579.1"/>
</dbReference>
<dbReference type="OMA" id="VCIRVYT"/>
<evidence type="ECO:0000256" key="1">
    <source>
        <dbReference type="ARBA" id="ARBA00005657"/>
    </source>
</evidence>
<proteinExistence type="inferred from homology"/>
<dbReference type="GO" id="GO:0015935">
    <property type="term" value="C:small ribosomal subunit"/>
    <property type="evidence" value="ECO:0007669"/>
    <property type="project" value="InterPro"/>
</dbReference>
<dbReference type="STRING" id="692275.N1QEN7"/>
<keyword evidence="4" id="KW-0732">Signal</keyword>
<dbReference type="AlphaFoldDB" id="N1QEN7"/>
<dbReference type="Pfam" id="PF00164">
    <property type="entry name" value="Ribosom_S12_S23"/>
    <property type="match status" value="1"/>
</dbReference>
<protein>
    <submittedName>
        <fullName evidence="5">Ribosomal protein S12</fullName>
    </submittedName>
</protein>
<evidence type="ECO:0000256" key="4">
    <source>
        <dbReference type="SAM" id="SignalP"/>
    </source>
</evidence>
<dbReference type="Gene3D" id="2.40.50.140">
    <property type="entry name" value="Nucleic acid-binding proteins"/>
    <property type="match status" value="1"/>
</dbReference>
<comment type="similarity">
    <text evidence="1">Belongs to the universal ribosomal protein uS12 family.</text>
</comment>
<evidence type="ECO:0000256" key="3">
    <source>
        <dbReference type="ARBA" id="ARBA00023274"/>
    </source>
</evidence>
<keyword evidence="6" id="KW-1185">Reference proteome</keyword>
<dbReference type="InterPro" id="IPR012340">
    <property type="entry name" value="NA-bd_OB-fold"/>
</dbReference>
<dbReference type="PRINTS" id="PR01034">
    <property type="entry name" value="RIBOSOMALS12"/>
</dbReference>
<dbReference type="GeneID" id="27907716"/>
<evidence type="ECO:0000313" key="5">
    <source>
        <dbReference type="EMBL" id="EMF09462.1"/>
    </source>
</evidence>
<dbReference type="CDD" id="cd03368">
    <property type="entry name" value="Ribosomal_S12"/>
    <property type="match status" value="1"/>
</dbReference>
<name>N1QEN7_SPHMS</name>
<dbReference type="SUPFAM" id="SSF50249">
    <property type="entry name" value="Nucleic acid-binding proteins"/>
    <property type="match status" value="1"/>
</dbReference>
<dbReference type="OrthoDB" id="361013at2759"/>
<dbReference type="InterPro" id="IPR005679">
    <property type="entry name" value="Ribosomal_uS12_bac"/>
</dbReference>
<dbReference type="eggNOG" id="KOG1750">
    <property type="taxonomic scope" value="Eukaryota"/>
</dbReference>
<dbReference type="GO" id="GO:0006412">
    <property type="term" value="P:translation"/>
    <property type="evidence" value="ECO:0007669"/>
    <property type="project" value="InterPro"/>
</dbReference>
<dbReference type="EMBL" id="KB456269">
    <property type="protein sequence ID" value="EMF09462.1"/>
    <property type="molecule type" value="Genomic_DNA"/>
</dbReference>
<gene>
    <name evidence="5" type="ORF">SEPMUDRAFT_92164</name>
</gene>
<dbReference type="Proteomes" id="UP000016931">
    <property type="component" value="Unassembled WGS sequence"/>
</dbReference>
<dbReference type="HOGENOM" id="CLU_104295_0_1_1"/>
<feature type="signal peptide" evidence="4">
    <location>
        <begin position="1"/>
        <end position="17"/>
    </location>
</feature>
<keyword evidence="3" id="KW-0687">Ribonucleoprotein</keyword>
<evidence type="ECO:0000256" key="2">
    <source>
        <dbReference type="ARBA" id="ARBA00022980"/>
    </source>
</evidence>
<accession>N1QEN7</accession>
<keyword evidence="2 5" id="KW-0689">Ribosomal protein</keyword>
<organism evidence="5 6">
    <name type="scientific">Sphaerulina musiva (strain SO2202)</name>
    <name type="common">Poplar stem canker fungus</name>
    <name type="synonym">Septoria musiva</name>
    <dbReference type="NCBI Taxonomy" id="692275"/>
    <lineage>
        <taxon>Eukaryota</taxon>
        <taxon>Fungi</taxon>
        <taxon>Dikarya</taxon>
        <taxon>Ascomycota</taxon>
        <taxon>Pezizomycotina</taxon>
        <taxon>Dothideomycetes</taxon>
        <taxon>Dothideomycetidae</taxon>
        <taxon>Mycosphaerellales</taxon>
        <taxon>Mycosphaerellaceae</taxon>
        <taxon>Sphaerulina</taxon>
    </lineage>
</organism>
<evidence type="ECO:0000313" key="6">
    <source>
        <dbReference type="Proteomes" id="UP000016931"/>
    </source>
</evidence>
<dbReference type="NCBIfam" id="TIGR00981">
    <property type="entry name" value="rpsL_bact"/>
    <property type="match status" value="1"/>
</dbReference>
<dbReference type="GO" id="GO:0003735">
    <property type="term" value="F:structural constituent of ribosome"/>
    <property type="evidence" value="ECO:0007669"/>
    <property type="project" value="InterPro"/>
</dbReference>
<feature type="chain" id="PRO_5004110712" evidence="4">
    <location>
        <begin position="18"/>
        <end position="185"/>
    </location>
</feature>
<dbReference type="FunFam" id="2.40.50.140:FF:000099">
    <property type="entry name" value="Ribosomal protein S12, mitochondrial"/>
    <property type="match status" value="1"/>
</dbReference>
<reference evidence="5 6" key="1">
    <citation type="journal article" date="2012" name="PLoS Pathog.">
        <title>Diverse lifestyles and strategies of plant pathogenesis encoded in the genomes of eighteen Dothideomycetes fungi.</title>
        <authorList>
            <person name="Ohm R.A."/>
            <person name="Feau N."/>
            <person name="Henrissat B."/>
            <person name="Schoch C.L."/>
            <person name="Horwitz B.A."/>
            <person name="Barry K.W."/>
            <person name="Condon B.J."/>
            <person name="Copeland A.C."/>
            <person name="Dhillon B."/>
            <person name="Glaser F."/>
            <person name="Hesse C.N."/>
            <person name="Kosti I."/>
            <person name="LaButti K."/>
            <person name="Lindquist E.A."/>
            <person name="Lucas S."/>
            <person name="Salamov A.A."/>
            <person name="Bradshaw R.E."/>
            <person name="Ciuffetti L."/>
            <person name="Hamelin R.C."/>
            <person name="Kema G.H.J."/>
            <person name="Lawrence C."/>
            <person name="Scott J.A."/>
            <person name="Spatafora J.W."/>
            <person name="Turgeon B.G."/>
            <person name="de Wit P.J.G.M."/>
            <person name="Zhong S."/>
            <person name="Goodwin S.B."/>
            <person name="Grigoriev I.V."/>
        </authorList>
    </citation>
    <scope>NUCLEOTIDE SEQUENCE [LARGE SCALE GENOMIC DNA]</scope>
    <source>
        <strain evidence="5 6">SO2202</strain>
    </source>
</reference>
<dbReference type="InterPro" id="IPR006032">
    <property type="entry name" value="Ribosomal_uS12"/>
</dbReference>
<sequence length="185" mass="19615">MASLFTALLRLPSTTRACFRPIAAISATSTTSAITTTTAAAAALSATRFFSTSITRSATYNQVIRGCRVGQRARKPTSPQLARSHCPAMKGVCIRVGVTKPKKPNSGERKVARVRLSSGNTITAYIPGEGHNVQQHSVVLVRGGRSQDCPGVKYHLVRGAMDLGGVGNRVTSRSKYGTKKPKTAT</sequence>